<dbReference type="InterPro" id="IPR000594">
    <property type="entry name" value="ThiF_NAD_FAD-bd"/>
</dbReference>
<dbReference type="Proteomes" id="UP000233343">
    <property type="component" value="Unassembled WGS sequence"/>
</dbReference>
<dbReference type="GO" id="GO:0008146">
    <property type="term" value="F:sulfotransferase activity"/>
    <property type="evidence" value="ECO:0007669"/>
    <property type="project" value="TreeGrafter"/>
</dbReference>
<gene>
    <name evidence="3" type="ORF">CWS20_20675</name>
</gene>
<dbReference type="RefSeq" id="WP_066199041.1">
    <property type="nucleotide sequence ID" value="NZ_JARMMB010000036.1"/>
</dbReference>
<dbReference type="EMBL" id="PISD01000050">
    <property type="protein sequence ID" value="PKG27084.1"/>
    <property type="molecule type" value="Genomic_DNA"/>
</dbReference>
<dbReference type="GO" id="GO:0005829">
    <property type="term" value="C:cytosol"/>
    <property type="evidence" value="ECO:0007669"/>
    <property type="project" value="TreeGrafter"/>
</dbReference>
<comment type="similarity">
    <text evidence="1">Belongs to the HesA/MoeB/ThiF family.</text>
</comment>
<dbReference type="Pfam" id="PF00899">
    <property type="entry name" value="ThiF"/>
    <property type="match status" value="1"/>
</dbReference>
<organism evidence="3 4">
    <name type="scientific">Cytobacillus horneckiae</name>
    <dbReference type="NCBI Taxonomy" id="549687"/>
    <lineage>
        <taxon>Bacteria</taxon>
        <taxon>Bacillati</taxon>
        <taxon>Bacillota</taxon>
        <taxon>Bacilli</taxon>
        <taxon>Bacillales</taxon>
        <taxon>Bacillaceae</taxon>
        <taxon>Cytobacillus</taxon>
    </lineage>
</organism>
<dbReference type="AlphaFoldDB" id="A0A2N0ZC72"/>
<dbReference type="PANTHER" id="PTHR10953">
    <property type="entry name" value="UBIQUITIN-ACTIVATING ENZYME E1"/>
    <property type="match status" value="1"/>
</dbReference>
<dbReference type="GO" id="GO:0008641">
    <property type="term" value="F:ubiquitin-like modifier activating enzyme activity"/>
    <property type="evidence" value="ECO:0007669"/>
    <property type="project" value="InterPro"/>
</dbReference>
<dbReference type="InterPro" id="IPR045886">
    <property type="entry name" value="ThiF/MoeB/HesA"/>
</dbReference>
<dbReference type="Gene3D" id="3.40.50.720">
    <property type="entry name" value="NAD(P)-binding Rossmann-like Domain"/>
    <property type="match status" value="1"/>
</dbReference>
<dbReference type="FunFam" id="3.40.50.720:FF:000080">
    <property type="entry name" value="Thiazole biosynthesis adenylyltransferase ThiF"/>
    <property type="match status" value="1"/>
</dbReference>
<dbReference type="PRINTS" id="PR00420">
    <property type="entry name" value="RNGMNOXGNASE"/>
</dbReference>
<sequence>MNNRYSRQVLFAPIGSAGQKKLMLKHVLIVGAGALGAANAEILARAGVGNLTIADRDYVEWSNLQRQQLYSEEDAMKRVPKAIAAANRINAINSEVKIHPVIIDVGVQELEELTIGIDLIIDATDNFDIRRIINDVAQKRDIPWIYGGCVGSYGLSFTVIPGVSPCLACLMEAFPLEGMTCDTVGVIQPAIQMVVSHQSSEALKILSEDLQSLRKTLVSFDLWKNHYSSIDVSSMKKQECLSCGINKTYPNLSYNQQTKAAILCGRDTVQIRPPEPKNMNLNHLAQMISGQGLKVEQNPFLLSVSMDNCRLVIFKDGRVLVHGVSDIAQAKSIYHRYLG</sequence>
<feature type="domain" description="THIF-type NAD/FAD binding fold" evidence="2">
    <location>
        <begin position="5"/>
        <end position="240"/>
    </location>
</feature>
<dbReference type="SUPFAM" id="SSF69572">
    <property type="entry name" value="Activating enzymes of the ubiquitin-like proteins"/>
    <property type="match status" value="1"/>
</dbReference>
<proteinExistence type="inferred from homology"/>
<reference evidence="3 4" key="1">
    <citation type="journal article" date="2010" name="Int. J. Syst. Evol. Microbiol.">
        <title>Bacillus horneckiae sp. nov., isolated from a spacecraft-assembly clean room.</title>
        <authorList>
            <person name="Vaishampayan P."/>
            <person name="Probst A."/>
            <person name="Krishnamurthi S."/>
            <person name="Ghosh S."/>
            <person name="Osman S."/>
            <person name="McDowall A."/>
            <person name="Ruckmani A."/>
            <person name="Mayilraj S."/>
            <person name="Venkateswaran K."/>
        </authorList>
    </citation>
    <scope>NUCLEOTIDE SEQUENCE [LARGE SCALE GENOMIC DNA]</scope>
    <source>
        <strain evidence="4">1PO1SC</strain>
    </source>
</reference>
<dbReference type="NCBIfam" id="NF009123">
    <property type="entry name" value="PRK12475.1"/>
    <property type="match status" value="1"/>
</dbReference>
<dbReference type="GO" id="GO:0004792">
    <property type="term" value="F:thiosulfate-cyanide sulfurtransferase activity"/>
    <property type="evidence" value="ECO:0007669"/>
    <property type="project" value="TreeGrafter"/>
</dbReference>
<keyword evidence="4" id="KW-1185">Reference proteome</keyword>
<name>A0A2N0ZC72_9BACI</name>
<dbReference type="CDD" id="cd00757">
    <property type="entry name" value="ThiF_MoeB_HesA_family"/>
    <property type="match status" value="1"/>
</dbReference>
<evidence type="ECO:0000313" key="3">
    <source>
        <dbReference type="EMBL" id="PKG27084.1"/>
    </source>
</evidence>
<evidence type="ECO:0000259" key="2">
    <source>
        <dbReference type="Pfam" id="PF00899"/>
    </source>
</evidence>
<evidence type="ECO:0000313" key="4">
    <source>
        <dbReference type="Proteomes" id="UP000233343"/>
    </source>
</evidence>
<protein>
    <submittedName>
        <fullName evidence="3">Thiamine biosynthesis protein MoeB</fullName>
    </submittedName>
</protein>
<evidence type="ECO:0000256" key="1">
    <source>
        <dbReference type="ARBA" id="ARBA00009919"/>
    </source>
</evidence>
<dbReference type="GO" id="GO:0016779">
    <property type="term" value="F:nucleotidyltransferase activity"/>
    <property type="evidence" value="ECO:0007669"/>
    <property type="project" value="TreeGrafter"/>
</dbReference>
<dbReference type="InterPro" id="IPR035985">
    <property type="entry name" value="Ubiquitin-activating_enz"/>
</dbReference>
<dbReference type="PANTHER" id="PTHR10953:SF102">
    <property type="entry name" value="ADENYLYLTRANSFERASE AND SULFURTRANSFERASE MOCS3"/>
    <property type="match status" value="1"/>
</dbReference>
<accession>A0A2N0ZC72</accession>
<comment type="caution">
    <text evidence="3">The sequence shown here is derived from an EMBL/GenBank/DDBJ whole genome shotgun (WGS) entry which is preliminary data.</text>
</comment>